<dbReference type="InterPro" id="IPR051918">
    <property type="entry name" value="STPP_CPPED1"/>
</dbReference>
<evidence type="ECO:0000259" key="1">
    <source>
        <dbReference type="Pfam" id="PF00149"/>
    </source>
</evidence>
<dbReference type="Pfam" id="PF00149">
    <property type="entry name" value="Metallophos"/>
    <property type="match status" value="1"/>
</dbReference>
<feature type="domain" description="Calcineurin-like phosphoesterase" evidence="1">
    <location>
        <begin position="49"/>
        <end position="267"/>
    </location>
</feature>
<gene>
    <name evidence="2" type="ORF">EGN73_20510</name>
</gene>
<protein>
    <submittedName>
        <fullName evidence="2">Metallophosphoesterase</fullName>
    </submittedName>
</protein>
<sequence length="320" mass="36786">MDKDIVQTKPDFNRRKLLKVAGLGALASAWTLTESHSKALPESSLEPVLRFAHLTDMHIKPGPEAESGVRKCLDHILKNEKQVDFCVNGGDIIMDALGEDFEAVEAQWAVWRRIRAHYPSLKFHHCIGNHDVWGKTPHEEEYPGKAWVMQEHEMERPFYTFEAKGWHFIVLDSTIKKPDGNWYTARLDTDQMQWLEKTLEEIPSSKPVLVVSHIPILGATPFLDGDNAKSGDWIVPGAWMHTDSKDLIRLFDRYKNVKVCISGHIHILESLLYNDIHYHCSGAVAGNWWSDEPYEFTPRGYALFELFADGSHNFEYIRFE</sequence>
<evidence type="ECO:0000313" key="2">
    <source>
        <dbReference type="EMBL" id="MBW3470177.1"/>
    </source>
</evidence>
<reference evidence="2 3" key="1">
    <citation type="journal article" date="2020" name="Syst. Appl. Microbiol.">
        <title>Arthrospiribacter ruber gen. nov., sp. nov., a novel bacterium isolated from Arthrospira cultures.</title>
        <authorList>
            <person name="Waleron M."/>
            <person name="Misztak A."/>
            <person name="Waleron M.M."/>
            <person name="Furmaniak M."/>
            <person name="Mrozik A."/>
            <person name="Waleron K."/>
        </authorList>
    </citation>
    <scope>NUCLEOTIDE SEQUENCE [LARGE SCALE GENOMIC DNA]</scope>
    <source>
        <strain evidence="2 3">DPMB0001</strain>
    </source>
</reference>
<dbReference type="GO" id="GO:0016787">
    <property type="term" value="F:hydrolase activity"/>
    <property type="evidence" value="ECO:0007669"/>
    <property type="project" value="InterPro"/>
</dbReference>
<accession>A0A951J562</accession>
<dbReference type="PANTHER" id="PTHR43143:SF1">
    <property type="entry name" value="SERINE_THREONINE-PROTEIN PHOSPHATASE CPPED1"/>
    <property type="match status" value="1"/>
</dbReference>
<dbReference type="PANTHER" id="PTHR43143">
    <property type="entry name" value="METALLOPHOSPHOESTERASE, CALCINEURIN SUPERFAMILY"/>
    <property type="match status" value="1"/>
</dbReference>
<dbReference type="InterPro" id="IPR004843">
    <property type="entry name" value="Calcineurin-like_PHP"/>
</dbReference>
<proteinExistence type="predicted"/>
<organism evidence="2 3">
    <name type="scientific">Arthrospiribacter ruber</name>
    <dbReference type="NCBI Taxonomy" id="2487934"/>
    <lineage>
        <taxon>Bacteria</taxon>
        <taxon>Pseudomonadati</taxon>
        <taxon>Bacteroidota</taxon>
        <taxon>Cytophagia</taxon>
        <taxon>Cytophagales</taxon>
        <taxon>Cyclobacteriaceae</taxon>
        <taxon>Arthrospiribacter</taxon>
    </lineage>
</organism>
<dbReference type="Proteomes" id="UP000727490">
    <property type="component" value="Unassembled WGS sequence"/>
</dbReference>
<keyword evidence="3" id="KW-1185">Reference proteome</keyword>
<dbReference type="RefSeq" id="WP_219293831.1">
    <property type="nucleotide sequence ID" value="NZ_RPHB01000012.1"/>
</dbReference>
<dbReference type="AlphaFoldDB" id="A0A951J562"/>
<evidence type="ECO:0000313" key="3">
    <source>
        <dbReference type="Proteomes" id="UP000727490"/>
    </source>
</evidence>
<comment type="caution">
    <text evidence="2">The sequence shown here is derived from an EMBL/GenBank/DDBJ whole genome shotgun (WGS) entry which is preliminary data.</text>
</comment>
<dbReference type="EMBL" id="RPHB01000012">
    <property type="protein sequence ID" value="MBW3470177.1"/>
    <property type="molecule type" value="Genomic_DNA"/>
</dbReference>
<name>A0A951J562_9BACT</name>